<evidence type="ECO:0000313" key="2">
    <source>
        <dbReference type="EMBL" id="CAB1421550.1"/>
    </source>
</evidence>
<gene>
    <name evidence="2" type="ORF">PLEPLA_LOCUS9436</name>
</gene>
<keyword evidence="3" id="KW-1185">Reference proteome</keyword>
<dbReference type="EMBL" id="CADEAL010000531">
    <property type="protein sequence ID" value="CAB1421550.1"/>
    <property type="molecule type" value="Genomic_DNA"/>
</dbReference>
<sequence>MFHPVEEQDESVPIRPSRRRCNQGTSATELERPRSFTGLLENPRATRKQHREGHIYSNLFWKSAWSITPSEKEAAAVPMPPPSTSIFLCCSLTGVGKWARSALPEADYTKLTNRKIADGRPGCSSSNHLSPPNNRRSEVQLPTHLFKEISTHLKLFQTPSSDLMSYSPSHKVNHGQDAAAESATSSYSLYRPIRRL</sequence>
<evidence type="ECO:0000256" key="1">
    <source>
        <dbReference type="SAM" id="MobiDB-lite"/>
    </source>
</evidence>
<feature type="region of interest" description="Disordered" evidence="1">
    <location>
        <begin position="1"/>
        <end position="31"/>
    </location>
</feature>
<organism evidence="2 3">
    <name type="scientific">Pleuronectes platessa</name>
    <name type="common">European plaice</name>
    <dbReference type="NCBI Taxonomy" id="8262"/>
    <lineage>
        <taxon>Eukaryota</taxon>
        <taxon>Metazoa</taxon>
        <taxon>Chordata</taxon>
        <taxon>Craniata</taxon>
        <taxon>Vertebrata</taxon>
        <taxon>Euteleostomi</taxon>
        <taxon>Actinopterygii</taxon>
        <taxon>Neopterygii</taxon>
        <taxon>Teleostei</taxon>
        <taxon>Neoteleostei</taxon>
        <taxon>Acanthomorphata</taxon>
        <taxon>Carangaria</taxon>
        <taxon>Pleuronectiformes</taxon>
        <taxon>Pleuronectoidei</taxon>
        <taxon>Pleuronectidae</taxon>
        <taxon>Pleuronectes</taxon>
    </lineage>
</organism>
<feature type="compositionally biased region" description="Polar residues" evidence="1">
    <location>
        <begin position="123"/>
        <end position="134"/>
    </location>
</feature>
<reference evidence="2" key="1">
    <citation type="submission" date="2020-03" db="EMBL/GenBank/DDBJ databases">
        <authorList>
            <person name="Weist P."/>
        </authorList>
    </citation>
    <scope>NUCLEOTIDE SEQUENCE</scope>
</reference>
<comment type="caution">
    <text evidence="2">The sequence shown here is derived from an EMBL/GenBank/DDBJ whole genome shotgun (WGS) entry which is preliminary data.</text>
</comment>
<evidence type="ECO:0000313" key="3">
    <source>
        <dbReference type="Proteomes" id="UP001153269"/>
    </source>
</evidence>
<name>A0A9N7TYP8_PLEPL</name>
<dbReference type="AlphaFoldDB" id="A0A9N7TYP8"/>
<feature type="region of interest" description="Disordered" evidence="1">
    <location>
        <begin position="117"/>
        <end position="137"/>
    </location>
</feature>
<protein>
    <submittedName>
        <fullName evidence="2">Uncharacterized protein</fullName>
    </submittedName>
</protein>
<dbReference type="Proteomes" id="UP001153269">
    <property type="component" value="Unassembled WGS sequence"/>
</dbReference>
<accession>A0A9N7TYP8</accession>
<proteinExistence type="predicted"/>